<dbReference type="EMBL" id="JABRWJ010000021">
    <property type="protein sequence ID" value="NRF72252.1"/>
    <property type="molecule type" value="Genomic_DNA"/>
</dbReference>
<dbReference type="SUPFAM" id="SSF110849">
    <property type="entry name" value="ParB/Sulfiredoxin"/>
    <property type="match status" value="1"/>
</dbReference>
<proteinExistence type="inferred from homology"/>
<dbReference type="Pfam" id="PF02195">
    <property type="entry name" value="ParB_N"/>
    <property type="match status" value="1"/>
</dbReference>
<evidence type="ECO:0000313" key="4">
    <source>
        <dbReference type="Proteomes" id="UP000737171"/>
    </source>
</evidence>
<keyword evidence="4" id="KW-1185">Reference proteome</keyword>
<dbReference type="Gene3D" id="1.10.10.2830">
    <property type="match status" value="1"/>
</dbReference>
<evidence type="ECO:0000259" key="2">
    <source>
        <dbReference type="SMART" id="SM00470"/>
    </source>
</evidence>
<evidence type="ECO:0000313" key="3">
    <source>
        <dbReference type="EMBL" id="NRF72252.1"/>
    </source>
</evidence>
<accession>A0ABX2EUC8</accession>
<evidence type="ECO:0000256" key="1">
    <source>
        <dbReference type="ARBA" id="ARBA00006295"/>
    </source>
</evidence>
<comment type="similarity">
    <text evidence="1">Belongs to the ParB family.</text>
</comment>
<dbReference type="InterPro" id="IPR004437">
    <property type="entry name" value="ParB/RepB/Spo0J"/>
</dbReference>
<protein>
    <submittedName>
        <fullName evidence="3">ParB/RepB/Spo0J family partition protein</fullName>
    </submittedName>
</protein>
<gene>
    <name evidence="3" type="ORF">HLB44_35235</name>
</gene>
<dbReference type="InterPro" id="IPR036086">
    <property type="entry name" value="ParB/Sulfiredoxin_sf"/>
</dbReference>
<comment type="caution">
    <text evidence="3">The sequence shown here is derived from an EMBL/GenBank/DDBJ whole genome shotgun (WGS) entry which is preliminary data.</text>
</comment>
<dbReference type="InterPro" id="IPR050336">
    <property type="entry name" value="Chromosome_partition/occlusion"/>
</dbReference>
<dbReference type="InterPro" id="IPR003115">
    <property type="entry name" value="ParB_N"/>
</dbReference>
<dbReference type="CDD" id="cd16405">
    <property type="entry name" value="RepB_like_N"/>
    <property type="match status" value="1"/>
</dbReference>
<dbReference type="PANTHER" id="PTHR33375">
    <property type="entry name" value="CHROMOSOME-PARTITIONING PROTEIN PARB-RELATED"/>
    <property type="match status" value="1"/>
</dbReference>
<dbReference type="Gene3D" id="3.90.1530.10">
    <property type="entry name" value="Conserved hypothetical protein from pyrococcus furiosus pfu- 392566-001, ParB domain"/>
    <property type="match status" value="1"/>
</dbReference>
<dbReference type="InterPro" id="IPR037972">
    <property type="entry name" value="RepB_N"/>
</dbReference>
<dbReference type="NCBIfam" id="TIGR00180">
    <property type="entry name" value="parB_part"/>
    <property type="match status" value="1"/>
</dbReference>
<dbReference type="PANTHER" id="PTHR33375:SF1">
    <property type="entry name" value="CHROMOSOME-PARTITIONING PROTEIN PARB-RELATED"/>
    <property type="match status" value="1"/>
</dbReference>
<sequence>MVNETRKKGSGIAFVLPPSRQEAPSPDVEVAAPAEVVERPRGRTGVGLLTASVFESARLEQRIEELTSTVEKLTGERGAQALDPRSIALSRWANRHEDSFQGEVFELFKREIQDAGGNVQPIKVRPLANNAGESPRYEVVFGHRRHRACLELGLPVLAVVQELDDPALFVQMDRENRGRENLSAWEQGRMYLRAMEEGLFSSNTKLAAAIGRDVSDVGKALRAAKLPQEVISAFPSPTSIQFRWIADLERALALHEGKVMAAARELGRLPERPAASEVFDALTACLRNKGVGPSHPPVKVDLGKAGTAQIRSDAKGRTILELPPGALPASRWKDLDVAIRKLLA</sequence>
<organism evidence="3 4">
    <name type="scientific">Pseudaquabacterium terrae</name>
    <dbReference type="NCBI Taxonomy" id="2732868"/>
    <lineage>
        <taxon>Bacteria</taxon>
        <taxon>Pseudomonadati</taxon>
        <taxon>Pseudomonadota</taxon>
        <taxon>Betaproteobacteria</taxon>
        <taxon>Burkholderiales</taxon>
        <taxon>Sphaerotilaceae</taxon>
        <taxon>Pseudaquabacterium</taxon>
    </lineage>
</organism>
<name>A0ABX2EUC8_9BURK</name>
<dbReference type="RefSeq" id="WP_173135138.1">
    <property type="nucleotide sequence ID" value="NZ_JABRWJ010000021.1"/>
</dbReference>
<reference evidence="3 4" key="1">
    <citation type="submission" date="2020-05" db="EMBL/GenBank/DDBJ databases">
        <title>Aquincola sp. isolate from soil.</title>
        <authorList>
            <person name="Han J."/>
            <person name="Kim D.-U."/>
        </authorList>
    </citation>
    <scope>NUCLEOTIDE SEQUENCE [LARGE SCALE GENOMIC DNA]</scope>
    <source>
        <strain evidence="3 4">S2</strain>
    </source>
</reference>
<dbReference type="SMART" id="SM00470">
    <property type="entry name" value="ParB"/>
    <property type="match status" value="1"/>
</dbReference>
<dbReference type="Proteomes" id="UP000737171">
    <property type="component" value="Unassembled WGS sequence"/>
</dbReference>
<feature type="domain" description="ParB-like N-terminal" evidence="2">
    <location>
        <begin position="80"/>
        <end position="182"/>
    </location>
</feature>
<dbReference type="SUPFAM" id="SSF109709">
    <property type="entry name" value="KorB DNA-binding domain-like"/>
    <property type="match status" value="1"/>
</dbReference>